<feature type="transmembrane region" description="Helical" evidence="9">
    <location>
        <begin position="369"/>
        <end position="387"/>
    </location>
</feature>
<accession>A0A4E0QY42</accession>
<dbReference type="AlphaFoldDB" id="A0A4E0QY42"/>
<proteinExistence type="inferred from homology"/>
<name>A0A4E0QY42_FASHE</name>
<organism evidence="10 11">
    <name type="scientific">Fasciola hepatica</name>
    <name type="common">Liver fluke</name>
    <dbReference type="NCBI Taxonomy" id="6192"/>
    <lineage>
        <taxon>Eukaryota</taxon>
        <taxon>Metazoa</taxon>
        <taxon>Spiralia</taxon>
        <taxon>Lophotrochozoa</taxon>
        <taxon>Platyhelminthes</taxon>
        <taxon>Trematoda</taxon>
        <taxon>Digenea</taxon>
        <taxon>Plagiorchiida</taxon>
        <taxon>Echinostomata</taxon>
        <taxon>Echinostomatoidea</taxon>
        <taxon>Fasciolidae</taxon>
        <taxon>Fasciola</taxon>
    </lineage>
</organism>
<dbReference type="InterPro" id="IPR037185">
    <property type="entry name" value="EmrE-like"/>
</dbReference>
<feature type="transmembrane region" description="Helical" evidence="9">
    <location>
        <begin position="198"/>
        <end position="218"/>
    </location>
</feature>
<dbReference type="Proteomes" id="UP000230066">
    <property type="component" value="Unassembled WGS sequence"/>
</dbReference>
<feature type="transmembrane region" description="Helical" evidence="9">
    <location>
        <begin position="92"/>
        <end position="112"/>
    </location>
</feature>
<dbReference type="InterPro" id="IPR009262">
    <property type="entry name" value="SLC35_F1/F2/F6"/>
</dbReference>
<evidence type="ECO:0000313" key="10">
    <source>
        <dbReference type="EMBL" id="THD19294.1"/>
    </source>
</evidence>
<keyword evidence="11" id="KW-1185">Reference proteome</keyword>
<evidence type="ECO:0000256" key="8">
    <source>
        <dbReference type="SAM" id="MobiDB-lite"/>
    </source>
</evidence>
<feature type="transmembrane region" description="Helical" evidence="9">
    <location>
        <begin position="343"/>
        <end position="363"/>
    </location>
</feature>
<evidence type="ECO:0000256" key="9">
    <source>
        <dbReference type="SAM" id="Phobius"/>
    </source>
</evidence>
<keyword evidence="3" id="KW-0813">Transport</keyword>
<feature type="transmembrane region" description="Helical" evidence="9">
    <location>
        <begin position="55"/>
        <end position="80"/>
    </location>
</feature>
<dbReference type="Pfam" id="PF06027">
    <property type="entry name" value="SLC35F"/>
    <property type="match status" value="1"/>
</dbReference>
<gene>
    <name evidence="10" type="ORF">D915_009970</name>
</gene>
<evidence type="ECO:0000256" key="1">
    <source>
        <dbReference type="ARBA" id="ARBA00004141"/>
    </source>
</evidence>
<dbReference type="EMBL" id="JXXN02006782">
    <property type="protein sequence ID" value="THD19294.1"/>
    <property type="molecule type" value="Genomic_DNA"/>
</dbReference>
<protein>
    <submittedName>
        <fullName evidence="10">Solute carrier family 35 member</fullName>
    </submittedName>
</protein>
<comment type="similarity">
    <text evidence="2">Belongs to the SLC35F solute transporter family.</text>
</comment>
<sequence>MLPSKSDHLWNLAPLPDQFSWSFIEVESEPLSEAEEELNPQPDSLSSRLKILIQIGIPLLLGQLLAGLIAVTAICSAFLVQKDVSLPLSQNLFHYCVLCICYFAALGVRSFWRSYHHHHERTVSHIPNESSSLNRSRLKRMGLYALAGLIDTHANWAFVAAYSFTSVTSVQLLDCLTIPTAMLLSIFFLRHRFMCTHYVAMVICLLGAGGMVAADVLANPSTDSWNVTDSNASIQSNTSRIILGDLLVILGAIAYAASNVLQQYLVIRYGIVNFLAYAGISATVPTAIYAIIFERDGLQHLFTVVPKSSSFAVVFQCLAGYVASMFLLYSLMPYVLAKTNAVLVNMSLLTADVYALLMGIFLFHYRFHLLYILCFFVILLGVGLFSYRTPETRTNPVLCFSRLRDWFCHTQHPEIVDPSSGELPAPSPSGENDLSKPVSLTVA</sequence>
<dbReference type="GO" id="GO:0016020">
    <property type="term" value="C:membrane"/>
    <property type="evidence" value="ECO:0007669"/>
    <property type="project" value="UniProtKB-SubCell"/>
</dbReference>
<dbReference type="PANTHER" id="PTHR14233">
    <property type="entry name" value="DUF914-RELATED"/>
    <property type="match status" value="1"/>
</dbReference>
<comment type="subcellular location">
    <subcellularLocation>
        <location evidence="1">Membrane</location>
        <topology evidence="1">Multi-pass membrane protein</topology>
    </subcellularLocation>
</comment>
<feature type="transmembrane region" description="Helical" evidence="9">
    <location>
        <begin position="269"/>
        <end position="292"/>
    </location>
</feature>
<dbReference type="InterPro" id="IPR052221">
    <property type="entry name" value="SLC35F_Transporter"/>
</dbReference>
<evidence type="ECO:0000256" key="2">
    <source>
        <dbReference type="ARBA" id="ARBA00007863"/>
    </source>
</evidence>
<dbReference type="PANTHER" id="PTHR14233:SF4">
    <property type="entry name" value="SOLUTE CARRIER FAMILY 35 MEMBER F2"/>
    <property type="match status" value="1"/>
</dbReference>
<feature type="transmembrane region" description="Helical" evidence="9">
    <location>
        <begin position="143"/>
        <end position="164"/>
    </location>
</feature>
<keyword evidence="5 9" id="KW-1133">Transmembrane helix</keyword>
<comment type="caution">
    <text evidence="10">The sequence shown here is derived from an EMBL/GenBank/DDBJ whole genome shotgun (WGS) entry which is preliminary data.</text>
</comment>
<evidence type="ECO:0000256" key="7">
    <source>
        <dbReference type="ARBA" id="ARBA00037727"/>
    </source>
</evidence>
<reference evidence="10" key="1">
    <citation type="submission" date="2019-03" db="EMBL/GenBank/DDBJ databases">
        <title>Improved annotation for the trematode Fasciola hepatica.</title>
        <authorList>
            <person name="Choi Y.-J."/>
            <person name="Martin J."/>
            <person name="Mitreva M."/>
        </authorList>
    </citation>
    <scope>NUCLEOTIDE SEQUENCE [LARGE SCALE GENOMIC DNA]</scope>
</reference>
<evidence type="ECO:0000256" key="6">
    <source>
        <dbReference type="ARBA" id="ARBA00023136"/>
    </source>
</evidence>
<comment type="function">
    <text evidence="7">Putative solute transporter.</text>
</comment>
<evidence type="ECO:0000313" key="11">
    <source>
        <dbReference type="Proteomes" id="UP000230066"/>
    </source>
</evidence>
<evidence type="ECO:0000256" key="4">
    <source>
        <dbReference type="ARBA" id="ARBA00022692"/>
    </source>
</evidence>
<feature type="transmembrane region" description="Helical" evidence="9">
    <location>
        <begin position="170"/>
        <end position="189"/>
    </location>
</feature>
<evidence type="ECO:0000256" key="5">
    <source>
        <dbReference type="ARBA" id="ARBA00022989"/>
    </source>
</evidence>
<dbReference type="GO" id="GO:0022857">
    <property type="term" value="F:transmembrane transporter activity"/>
    <property type="evidence" value="ECO:0007669"/>
    <property type="project" value="InterPro"/>
</dbReference>
<evidence type="ECO:0000256" key="3">
    <source>
        <dbReference type="ARBA" id="ARBA00022448"/>
    </source>
</evidence>
<dbReference type="SUPFAM" id="SSF103481">
    <property type="entry name" value="Multidrug resistance efflux transporter EmrE"/>
    <property type="match status" value="2"/>
</dbReference>
<keyword evidence="4 9" id="KW-0812">Transmembrane</keyword>
<feature type="transmembrane region" description="Helical" evidence="9">
    <location>
        <begin position="238"/>
        <end position="257"/>
    </location>
</feature>
<feature type="region of interest" description="Disordered" evidence="8">
    <location>
        <begin position="417"/>
        <end position="443"/>
    </location>
</feature>
<keyword evidence="6 9" id="KW-0472">Membrane</keyword>
<feature type="transmembrane region" description="Helical" evidence="9">
    <location>
        <begin position="312"/>
        <end position="331"/>
    </location>
</feature>